<proteinExistence type="predicted"/>
<evidence type="ECO:0000313" key="6">
    <source>
        <dbReference type="EMBL" id="GCD11532.1"/>
    </source>
</evidence>
<evidence type="ECO:0000256" key="2">
    <source>
        <dbReference type="ARBA" id="ARBA00022553"/>
    </source>
</evidence>
<evidence type="ECO:0000256" key="4">
    <source>
        <dbReference type="PROSITE-ProRule" id="PRU00169"/>
    </source>
</evidence>
<name>A0A401UPR0_9CLOT</name>
<gene>
    <name evidence="6" type="ORF">Ctaglu_31550</name>
</gene>
<evidence type="ECO:0000313" key="7">
    <source>
        <dbReference type="Proteomes" id="UP000287872"/>
    </source>
</evidence>
<dbReference type="Proteomes" id="UP000287872">
    <property type="component" value="Unassembled WGS sequence"/>
</dbReference>
<keyword evidence="7" id="KW-1185">Reference proteome</keyword>
<evidence type="ECO:0000259" key="5">
    <source>
        <dbReference type="PROSITE" id="PS50110"/>
    </source>
</evidence>
<dbReference type="PROSITE" id="PS50110">
    <property type="entry name" value="RESPONSE_REGULATORY"/>
    <property type="match status" value="1"/>
</dbReference>
<dbReference type="PANTHER" id="PTHR44591:SF19">
    <property type="entry name" value="TWO-COMPONENT RESPONSE REGULATOR-RELATED"/>
    <property type="match status" value="1"/>
</dbReference>
<dbReference type="RefSeq" id="WP_125003437.1">
    <property type="nucleotide sequence ID" value="NZ_BHYK01000019.1"/>
</dbReference>
<dbReference type="EMBL" id="BHYK01000019">
    <property type="protein sequence ID" value="GCD11532.1"/>
    <property type="molecule type" value="Genomic_DNA"/>
</dbReference>
<dbReference type="InterPro" id="IPR011006">
    <property type="entry name" value="CheY-like_superfamily"/>
</dbReference>
<dbReference type="OrthoDB" id="9802066at2"/>
<dbReference type="CDD" id="cd17569">
    <property type="entry name" value="REC_HupR-like"/>
    <property type="match status" value="1"/>
</dbReference>
<feature type="modified residue" description="4-aspartylphosphate" evidence="4">
    <location>
        <position position="54"/>
    </location>
</feature>
<dbReference type="Pfam" id="PF00072">
    <property type="entry name" value="Response_reg"/>
    <property type="match status" value="1"/>
</dbReference>
<accession>A0A401UPR0</accession>
<sequence>MEYNNVLFVDDEVNVLSSIKRAVITEKFKSYLATSGEKALEVMENNTISVIVTDMRMPVMDGLKLLKIIKEKYPDTIRIVLSGYAQLGQILATVNGVGVFKFITKPWNVDEDFLPAIREGIEYYNLKKASDQLKSFLEDKSHAYNHILKTNNDIVLNNKIDIENIKNINNIMFKMINLIITDNSKLNITFNEIEHYIKIIYDIYFGYLNTMPSKYQAYNLTQLTEDLNKTLSENNKIICIDDLKYYGNYSLLVYISKDLFSHVLRNFKEEEFSVTLLNESAISIILDLSKKEEYDNTEINLVTYFLNELSSILKGKIIHSKIEKKIIFTINCDKF</sequence>
<dbReference type="Gene3D" id="3.40.50.2300">
    <property type="match status" value="1"/>
</dbReference>
<reference evidence="6 7" key="1">
    <citation type="submission" date="2018-11" db="EMBL/GenBank/DDBJ databases">
        <title>Genome sequencing and assembly of Clostridium tagluense strain A121.</title>
        <authorList>
            <person name="Murakami T."/>
            <person name="Segawa T."/>
            <person name="Shcherbakova V.A."/>
            <person name="Mori H."/>
            <person name="Yoshimura Y."/>
        </authorList>
    </citation>
    <scope>NUCLEOTIDE SEQUENCE [LARGE SCALE GENOMIC DNA]</scope>
    <source>
        <strain evidence="6 7">A121</strain>
    </source>
</reference>
<dbReference type="PANTHER" id="PTHR44591">
    <property type="entry name" value="STRESS RESPONSE REGULATOR PROTEIN 1"/>
    <property type="match status" value="1"/>
</dbReference>
<evidence type="ECO:0000256" key="3">
    <source>
        <dbReference type="ARBA" id="ARBA00024867"/>
    </source>
</evidence>
<dbReference type="InterPro" id="IPR001789">
    <property type="entry name" value="Sig_transdc_resp-reg_receiver"/>
</dbReference>
<dbReference type="AlphaFoldDB" id="A0A401UPR0"/>
<dbReference type="InterPro" id="IPR050595">
    <property type="entry name" value="Bact_response_regulator"/>
</dbReference>
<comment type="function">
    <text evidence="3">May play the central regulatory role in sporulation. It may be an element of the effector pathway responsible for the activation of sporulation genes in response to nutritional stress. Spo0A may act in concert with spo0H (a sigma factor) to control the expression of some genes that are critical to the sporulation process.</text>
</comment>
<dbReference type="SMART" id="SM00448">
    <property type="entry name" value="REC"/>
    <property type="match status" value="1"/>
</dbReference>
<evidence type="ECO:0000256" key="1">
    <source>
        <dbReference type="ARBA" id="ARBA00018672"/>
    </source>
</evidence>
<dbReference type="SUPFAM" id="SSF52172">
    <property type="entry name" value="CheY-like"/>
    <property type="match status" value="1"/>
</dbReference>
<dbReference type="GO" id="GO:0000160">
    <property type="term" value="P:phosphorelay signal transduction system"/>
    <property type="evidence" value="ECO:0007669"/>
    <property type="project" value="InterPro"/>
</dbReference>
<keyword evidence="2 4" id="KW-0597">Phosphoprotein</keyword>
<organism evidence="6 7">
    <name type="scientific">Clostridium tagluense</name>
    <dbReference type="NCBI Taxonomy" id="360422"/>
    <lineage>
        <taxon>Bacteria</taxon>
        <taxon>Bacillati</taxon>
        <taxon>Bacillota</taxon>
        <taxon>Clostridia</taxon>
        <taxon>Eubacteriales</taxon>
        <taxon>Clostridiaceae</taxon>
        <taxon>Clostridium</taxon>
    </lineage>
</organism>
<protein>
    <recommendedName>
        <fullName evidence="1">Stage 0 sporulation protein A homolog</fullName>
    </recommendedName>
</protein>
<comment type="caution">
    <text evidence="6">The sequence shown here is derived from an EMBL/GenBank/DDBJ whole genome shotgun (WGS) entry which is preliminary data.</text>
</comment>
<feature type="domain" description="Response regulatory" evidence="5">
    <location>
        <begin position="5"/>
        <end position="120"/>
    </location>
</feature>